<feature type="chain" id="PRO_5035331787" description="Carboxylic ester hydrolase" evidence="3">
    <location>
        <begin position="36"/>
        <end position="533"/>
    </location>
</feature>
<dbReference type="InterPro" id="IPR050309">
    <property type="entry name" value="Type-B_Carboxylest/Lipase"/>
</dbReference>
<name>A0A5C4N0L9_9ACTN</name>
<proteinExistence type="inferred from homology"/>
<dbReference type="EMBL" id="VDFR01000005">
    <property type="protein sequence ID" value="TNC51762.1"/>
    <property type="molecule type" value="Genomic_DNA"/>
</dbReference>
<dbReference type="PANTHER" id="PTHR11559">
    <property type="entry name" value="CARBOXYLESTERASE"/>
    <property type="match status" value="1"/>
</dbReference>
<comment type="similarity">
    <text evidence="1 3">Belongs to the type-B carboxylesterase/lipase family.</text>
</comment>
<dbReference type="EMBL" id="VDFR01000004">
    <property type="protein sequence ID" value="TNC52126.1"/>
    <property type="molecule type" value="Genomic_DNA"/>
</dbReference>
<dbReference type="PROSITE" id="PS00122">
    <property type="entry name" value="CARBOXYLESTERASE_B_1"/>
    <property type="match status" value="1"/>
</dbReference>
<organism evidence="6 7">
    <name type="scientific">Mumia zhuanghuii</name>
    <dbReference type="NCBI Taxonomy" id="2585211"/>
    <lineage>
        <taxon>Bacteria</taxon>
        <taxon>Bacillati</taxon>
        <taxon>Actinomycetota</taxon>
        <taxon>Actinomycetes</taxon>
        <taxon>Propionibacteriales</taxon>
        <taxon>Nocardioidaceae</taxon>
        <taxon>Mumia</taxon>
    </lineage>
</organism>
<evidence type="ECO:0000313" key="5">
    <source>
        <dbReference type="EMBL" id="TNC51762.1"/>
    </source>
</evidence>
<keyword evidence="3" id="KW-0732">Signal</keyword>
<dbReference type="Gene3D" id="3.40.50.1820">
    <property type="entry name" value="alpha/beta hydrolase"/>
    <property type="match status" value="1"/>
</dbReference>
<dbReference type="InterPro" id="IPR002018">
    <property type="entry name" value="CarbesteraseB"/>
</dbReference>
<dbReference type="Proteomes" id="UP000306740">
    <property type="component" value="Unassembled WGS sequence"/>
</dbReference>
<evidence type="ECO:0000259" key="4">
    <source>
        <dbReference type="Pfam" id="PF00135"/>
    </source>
</evidence>
<gene>
    <name evidence="6" type="ORF">FHE65_00680</name>
    <name evidence="5" type="ORF">FHE65_01250</name>
</gene>
<protein>
    <recommendedName>
        <fullName evidence="3">Carboxylic ester hydrolase</fullName>
        <ecNumber evidence="3">3.1.1.-</ecNumber>
    </recommendedName>
</protein>
<dbReference type="RefSeq" id="WP_139104976.1">
    <property type="nucleotide sequence ID" value="NZ_VDFR01000004.1"/>
</dbReference>
<dbReference type="InterPro" id="IPR019826">
    <property type="entry name" value="Carboxylesterase_B_AS"/>
</dbReference>
<feature type="signal peptide" evidence="3">
    <location>
        <begin position="1"/>
        <end position="35"/>
    </location>
</feature>
<sequence>MHALHRGRDRLLPLLTVCSLAVALVMATLAGPAAATPKRHGGDLVVRTDDGAVRGASHPGYRTFEGIPYAAPPVGDLRFRAPRPATPWRGVRDATAPGQQCAQLSNGTGNPTTFDEDCLFLNVTTPAGRSARRSGLPVMVWIHGGSFLTGTGGSYDASKLAVDGDVVVVTVSYRLGALGFLAHPDLSAEDRRRGSGNAGILDQQAALRWVQQNARTFGGNPRNVTVFGESAGSASVCAHVASPGARGLFRRAIAQSYSCASDLTPRATAEASGEEVSRSVGCADAADVPACLREVDAETLLRAWPGGGPVVGGGVLPRQPGTALADGSAHRVDLVHGNTLDENRLFIPLQYGTSLTAAQYAGVVGATFGPAAPAVLQRYPVDAYPSPIIALSTVFSDYGSPLSTCTHVDAYDLATARRGARVYAYQFQDRTADPLIPLLGGQDGASHATELPYLFPGLFGDGLTPEQEELSDAMVAYWTSFAATGRPHGRGLPRWPAYQEPGDVLALDLESSGGIGTEDVAAASRCDFWALLG</sequence>
<evidence type="ECO:0000256" key="1">
    <source>
        <dbReference type="ARBA" id="ARBA00005964"/>
    </source>
</evidence>
<evidence type="ECO:0000256" key="3">
    <source>
        <dbReference type="RuleBase" id="RU361235"/>
    </source>
</evidence>
<dbReference type="OrthoDB" id="3199405at2"/>
<dbReference type="AlphaFoldDB" id="A0A5C4N0L9"/>
<keyword evidence="2 3" id="KW-0378">Hydrolase</keyword>
<evidence type="ECO:0000313" key="6">
    <source>
        <dbReference type="EMBL" id="TNC52126.1"/>
    </source>
</evidence>
<reference evidence="6 7" key="1">
    <citation type="submission" date="2019-05" db="EMBL/GenBank/DDBJ databases">
        <title>Mumia sp. nov., isolated from the intestinal contents of plateau pika (Ochotona curzoniae) in the Qinghai-Tibet plateau of China.</title>
        <authorList>
            <person name="Tian Z."/>
        </authorList>
    </citation>
    <scope>NUCLEOTIDE SEQUENCE [LARGE SCALE GENOMIC DNA]</scope>
    <source>
        <strain evidence="7">527</strain>
        <strain evidence="6">Z527</strain>
    </source>
</reference>
<dbReference type="EC" id="3.1.1.-" evidence="3"/>
<evidence type="ECO:0000256" key="2">
    <source>
        <dbReference type="ARBA" id="ARBA00022801"/>
    </source>
</evidence>
<accession>A0A5C4N0L9</accession>
<dbReference type="SUPFAM" id="SSF53474">
    <property type="entry name" value="alpha/beta-Hydrolases"/>
    <property type="match status" value="1"/>
</dbReference>
<feature type="domain" description="Carboxylesterase type B" evidence="4">
    <location>
        <begin position="44"/>
        <end position="529"/>
    </location>
</feature>
<dbReference type="GO" id="GO:0016787">
    <property type="term" value="F:hydrolase activity"/>
    <property type="evidence" value="ECO:0007669"/>
    <property type="project" value="UniProtKB-KW"/>
</dbReference>
<dbReference type="Pfam" id="PF00135">
    <property type="entry name" value="COesterase"/>
    <property type="match status" value="1"/>
</dbReference>
<evidence type="ECO:0000313" key="7">
    <source>
        <dbReference type="Proteomes" id="UP000306740"/>
    </source>
</evidence>
<dbReference type="InterPro" id="IPR029058">
    <property type="entry name" value="AB_hydrolase_fold"/>
</dbReference>
<comment type="caution">
    <text evidence="6">The sequence shown here is derived from an EMBL/GenBank/DDBJ whole genome shotgun (WGS) entry which is preliminary data.</text>
</comment>